<proteinExistence type="predicted"/>
<name>A0A2S0I1P8_9BURK</name>
<dbReference type="InterPro" id="IPR027417">
    <property type="entry name" value="P-loop_NTPase"/>
</dbReference>
<dbReference type="Proteomes" id="UP000239477">
    <property type="component" value="Chromosome"/>
</dbReference>
<dbReference type="AlphaFoldDB" id="A0A2S0I1P8"/>
<sequence>MTFIYFICGFSENPEKHVSSGGSRVNIFLGGVHGVGKSFFAAQVPAGFGIVHKSASALIKEERAKPNWGTDKRVEDAAGNQLLLAAAVKKKNDEGVRLILDGHFVLKGRDGEPIYLGADVFSALNLRAVVLLEADPQVIAQRLCERDAREESVEELRRFIDAEHRQAQMVCETLHIPLTILHSPNLDEFLSAVSPG</sequence>
<accession>A0A2S0I1P8</accession>
<reference evidence="1 2" key="1">
    <citation type="submission" date="2017-09" db="EMBL/GenBank/DDBJ databases">
        <title>Genomic, metabolic, and phenotypic characteristics of bacterial isolates from the natural microbiome of the model nematode Caenorhabditis elegans.</title>
        <authorList>
            <person name="Zimmermann J."/>
            <person name="Obeng N."/>
            <person name="Yang W."/>
            <person name="Obeng O."/>
            <person name="Kissoyan K."/>
            <person name="Pees B."/>
            <person name="Dirksen P."/>
            <person name="Hoppner M."/>
            <person name="Franke A."/>
            <person name="Rosenstiel P."/>
            <person name="Leippe M."/>
            <person name="Dierking K."/>
            <person name="Kaleta C."/>
            <person name="Schulenburg H."/>
        </authorList>
    </citation>
    <scope>NUCLEOTIDE SEQUENCE [LARGE SCALE GENOMIC DNA]</scope>
    <source>
        <strain evidence="1 2">MYb73</strain>
    </source>
</reference>
<organism evidence="1 2">
    <name type="scientific">Achromobacter spanius</name>
    <dbReference type="NCBI Taxonomy" id="217203"/>
    <lineage>
        <taxon>Bacteria</taxon>
        <taxon>Pseudomonadati</taxon>
        <taxon>Pseudomonadota</taxon>
        <taxon>Betaproteobacteria</taxon>
        <taxon>Burkholderiales</taxon>
        <taxon>Alcaligenaceae</taxon>
        <taxon>Achromobacter</taxon>
    </lineage>
</organism>
<protein>
    <recommendedName>
        <fullName evidence="3">Adenylate kinase</fullName>
    </recommendedName>
</protein>
<dbReference type="Gene3D" id="3.40.50.300">
    <property type="entry name" value="P-loop containing nucleotide triphosphate hydrolases"/>
    <property type="match status" value="1"/>
</dbReference>
<evidence type="ECO:0000313" key="2">
    <source>
        <dbReference type="Proteomes" id="UP000239477"/>
    </source>
</evidence>
<dbReference type="Pfam" id="PF13207">
    <property type="entry name" value="AAA_17"/>
    <property type="match status" value="1"/>
</dbReference>
<evidence type="ECO:0000313" key="1">
    <source>
        <dbReference type="EMBL" id="AVJ25707.1"/>
    </source>
</evidence>
<gene>
    <name evidence="1" type="ORF">CLM73_00415</name>
</gene>
<dbReference type="SUPFAM" id="SSF52540">
    <property type="entry name" value="P-loop containing nucleoside triphosphate hydrolases"/>
    <property type="match status" value="1"/>
</dbReference>
<dbReference type="EMBL" id="CP023270">
    <property type="protein sequence ID" value="AVJ25707.1"/>
    <property type="molecule type" value="Genomic_DNA"/>
</dbReference>
<keyword evidence="2" id="KW-1185">Reference proteome</keyword>
<evidence type="ECO:0008006" key="3">
    <source>
        <dbReference type="Google" id="ProtNLM"/>
    </source>
</evidence>